<comment type="similarity">
    <text evidence="2 5">Belongs to the cyclophilin-type PPIase family.</text>
</comment>
<dbReference type="InterPro" id="IPR029000">
    <property type="entry name" value="Cyclophilin-like_dom_sf"/>
</dbReference>
<comment type="caution">
    <text evidence="7">The sequence shown here is derived from an EMBL/GenBank/DDBJ whole genome shotgun (WGS) entry which is preliminary data.</text>
</comment>
<dbReference type="PRINTS" id="PR00153">
    <property type="entry name" value="CSAPPISMRASE"/>
</dbReference>
<dbReference type="PROSITE" id="PS00170">
    <property type="entry name" value="CSA_PPIASE_1"/>
    <property type="match status" value="1"/>
</dbReference>
<evidence type="ECO:0000256" key="5">
    <source>
        <dbReference type="RuleBase" id="RU363019"/>
    </source>
</evidence>
<feature type="domain" description="PPIase cyclophilin-type" evidence="6">
    <location>
        <begin position="1"/>
        <end position="158"/>
    </location>
</feature>
<accession>A0ABT6F658</accession>
<evidence type="ECO:0000313" key="8">
    <source>
        <dbReference type="Proteomes" id="UP001216907"/>
    </source>
</evidence>
<dbReference type="GO" id="GO:0003755">
    <property type="term" value="F:peptidyl-prolyl cis-trans isomerase activity"/>
    <property type="evidence" value="ECO:0007669"/>
    <property type="project" value="UniProtKB-EC"/>
</dbReference>
<dbReference type="InterPro" id="IPR024936">
    <property type="entry name" value="Cyclophilin-type_PPIase"/>
</dbReference>
<keyword evidence="8" id="KW-1185">Reference proteome</keyword>
<dbReference type="SUPFAM" id="SSF50891">
    <property type="entry name" value="Cyclophilin-like"/>
    <property type="match status" value="1"/>
</dbReference>
<dbReference type="EMBL" id="JARRAG010000001">
    <property type="protein sequence ID" value="MDG3002999.1"/>
    <property type="molecule type" value="Genomic_DNA"/>
</dbReference>
<dbReference type="Proteomes" id="UP001216907">
    <property type="component" value="Unassembled WGS sequence"/>
</dbReference>
<protein>
    <recommendedName>
        <fullName evidence="5">Peptidyl-prolyl cis-trans isomerase</fullName>
        <shortName evidence="5">PPIase</shortName>
        <ecNumber evidence="5">5.2.1.8</ecNumber>
    </recommendedName>
</protein>
<evidence type="ECO:0000256" key="2">
    <source>
        <dbReference type="ARBA" id="ARBA00007365"/>
    </source>
</evidence>
<dbReference type="PROSITE" id="PS50072">
    <property type="entry name" value="CSA_PPIASE_2"/>
    <property type="match status" value="1"/>
</dbReference>
<comment type="function">
    <text evidence="1 5">PPIases accelerate the folding of proteins. It catalyzes the cis-trans isomerization of proline imidic peptide bonds in oligopeptides.</text>
</comment>
<dbReference type="PANTHER" id="PTHR43246">
    <property type="entry name" value="PEPTIDYL-PROLYL CIS-TRANS ISOMERASE CYP38, CHLOROPLASTIC"/>
    <property type="match status" value="1"/>
</dbReference>
<dbReference type="InterPro" id="IPR044665">
    <property type="entry name" value="E_coli_cyclophilin_A-like"/>
</dbReference>
<dbReference type="InterPro" id="IPR002130">
    <property type="entry name" value="Cyclophilin-type_PPIase_dom"/>
</dbReference>
<dbReference type="Pfam" id="PF00160">
    <property type="entry name" value="Pro_isomerase"/>
    <property type="match status" value="1"/>
</dbReference>
<evidence type="ECO:0000313" key="7">
    <source>
        <dbReference type="EMBL" id="MDG3002999.1"/>
    </source>
</evidence>
<keyword evidence="4 5" id="KW-0413">Isomerase</keyword>
<dbReference type="EC" id="5.2.1.8" evidence="5"/>
<evidence type="ECO:0000256" key="3">
    <source>
        <dbReference type="ARBA" id="ARBA00023110"/>
    </source>
</evidence>
<reference evidence="7 8" key="1">
    <citation type="submission" date="2023-03" db="EMBL/GenBank/DDBJ databases">
        <title>Paludisphaera mucosa sp. nov. a novel planctomycete from northern fen.</title>
        <authorList>
            <person name="Ivanova A."/>
        </authorList>
    </citation>
    <scope>NUCLEOTIDE SEQUENCE [LARGE SCALE GENOMIC DNA]</scope>
    <source>
        <strain evidence="7 8">Pla2</strain>
    </source>
</reference>
<comment type="catalytic activity">
    <reaction evidence="5">
        <text>[protein]-peptidylproline (omega=180) = [protein]-peptidylproline (omega=0)</text>
        <dbReference type="Rhea" id="RHEA:16237"/>
        <dbReference type="Rhea" id="RHEA-COMP:10747"/>
        <dbReference type="Rhea" id="RHEA-COMP:10748"/>
        <dbReference type="ChEBI" id="CHEBI:83833"/>
        <dbReference type="ChEBI" id="CHEBI:83834"/>
        <dbReference type="EC" id="5.2.1.8"/>
    </reaction>
</comment>
<evidence type="ECO:0000256" key="4">
    <source>
        <dbReference type="ARBA" id="ARBA00023235"/>
    </source>
</evidence>
<dbReference type="Gene3D" id="2.40.100.10">
    <property type="entry name" value="Cyclophilin-like"/>
    <property type="match status" value="1"/>
</dbReference>
<organism evidence="7 8">
    <name type="scientific">Paludisphaera mucosa</name>
    <dbReference type="NCBI Taxonomy" id="3030827"/>
    <lineage>
        <taxon>Bacteria</taxon>
        <taxon>Pseudomonadati</taxon>
        <taxon>Planctomycetota</taxon>
        <taxon>Planctomycetia</taxon>
        <taxon>Isosphaerales</taxon>
        <taxon>Isosphaeraceae</taxon>
        <taxon>Paludisphaera</taxon>
    </lineage>
</organism>
<dbReference type="InterPro" id="IPR020892">
    <property type="entry name" value="Cyclophilin-type_PPIase_CS"/>
</dbReference>
<name>A0ABT6F658_9BACT</name>
<proteinExistence type="inferred from homology"/>
<evidence type="ECO:0000256" key="1">
    <source>
        <dbReference type="ARBA" id="ARBA00002388"/>
    </source>
</evidence>
<keyword evidence="3 5" id="KW-0697">Rotamase</keyword>
<dbReference type="PIRSF" id="PIRSF001467">
    <property type="entry name" value="Peptidylpro_ismrse"/>
    <property type="match status" value="1"/>
</dbReference>
<sequence>MELNTSAGKIVVELDAKKAPITVENFLKYVDAGFYDNLIFHRVISGFMIQGGGHDDKLKEKTDGVRGTIKNESSNGLSNKRGTIAMARKNDPNSASCQFFINHADNLPLDTYGGGYTVFGKVVEGLDVVDAIAKSPVTDRGGMENVPVKPVYITSAKRVKK</sequence>
<gene>
    <name evidence="7" type="ORF">PZE19_04410</name>
</gene>
<evidence type="ECO:0000259" key="6">
    <source>
        <dbReference type="PROSITE" id="PS50072"/>
    </source>
</evidence>